<evidence type="ECO:0000256" key="3">
    <source>
        <dbReference type="ARBA" id="ARBA00023163"/>
    </source>
</evidence>
<dbReference type="InterPro" id="IPR011991">
    <property type="entry name" value="ArsR-like_HTH"/>
</dbReference>
<keyword evidence="3" id="KW-0804">Transcription</keyword>
<dbReference type="CDD" id="cd00090">
    <property type="entry name" value="HTH_ARSR"/>
    <property type="match status" value="1"/>
</dbReference>
<proteinExistence type="predicted"/>
<evidence type="ECO:0000256" key="1">
    <source>
        <dbReference type="ARBA" id="ARBA00023015"/>
    </source>
</evidence>
<protein>
    <submittedName>
        <fullName evidence="5">DNA-binding transcriptional regulator, MarR family</fullName>
    </submittedName>
</protein>
<accession>A0A1H9MQA9</accession>
<dbReference type="Pfam" id="PF01047">
    <property type="entry name" value="MarR"/>
    <property type="match status" value="1"/>
</dbReference>
<sequence length="168" mass="18793">MSTPPLSQSHFYSPEQYEPCQSVGYLMRKVVESIRVQADARLAVHGVTAVQWVPLFLLLKSGRATVATLSREIEVDPGAITRALDRLEAKGLVQRQRCSDDRRVVYVILTEAGRAVAEQVPAVLAEVLNGHLCDFSVEEWQQLQHLLQRMLVNGRAWCQTLDAEAPDL</sequence>
<dbReference type="PROSITE" id="PS01117">
    <property type="entry name" value="HTH_MARR_1"/>
    <property type="match status" value="1"/>
</dbReference>
<dbReference type="OrthoDB" id="6195716at2"/>
<dbReference type="RefSeq" id="WP_091456855.1">
    <property type="nucleotide sequence ID" value="NZ_FOGD01000006.1"/>
</dbReference>
<feature type="domain" description="HTH marR-type" evidence="4">
    <location>
        <begin position="20"/>
        <end position="152"/>
    </location>
</feature>
<dbReference type="EMBL" id="FOGD01000006">
    <property type="protein sequence ID" value="SER25818.1"/>
    <property type="molecule type" value="Genomic_DNA"/>
</dbReference>
<dbReference type="GO" id="GO:0003677">
    <property type="term" value="F:DNA binding"/>
    <property type="evidence" value="ECO:0007669"/>
    <property type="project" value="UniProtKB-KW"/>
</dbReference>
<dbReference type="PANTHER" id="PTHR42756:SF1">
    <property type="entry name" value="TRANSCRIPTIONAL REPRESSOR OF EMRAB OPERON"/>
    <property type="match status" value="1"/>
</dbReference>
<evidence type="ECO:0000256" key="2">
    <source>
        <dbReference type="ARBA" id="ARBA00023125"/>
    </source>
</evidence>
<evidence type="ECO:0000259" key="4">
    <source>
        <dbReference type="PROSITE" id="PS50995"/>
    </source>
</evidence>
<dbReference type="PROSITE" id="PS50995">
    <property type="entry name" value="HTH_MARR_2"/>
    <property type="match status" value="1"/>
</dbReference>
<keyword evidence="2 5" id="KW-0238">DNA-binding</keyword>
<dbReference type="AlphaFoldDB" id="A0A1H9MQA9"/>
<reference evidence="5 6" key="1">
    <citation type="submission" date="2016-10" db="EMBL/GenBank/DDBJ databases">
        <authorList>
            <person name="de Groot N.N."/>
        </authorList>
    </citation>
    <scope>NUCLEOTIDE SEQUENCE [LARGE SCALE GENOMIC DNA]</scope>
    <source>
        <strain evidence="5 6">ATCC 35958</strain>
    </source>
</reference>
<dbReference type="InterPro" id="IPR036390">
    <property type="entry name" value="WH_DNA-bd_sf"/>
</dbReference>
<dbReference type="Gene3D" id="1.10.10.10">
    <property type="entry name" value="Winged helix-like DNA-binding domain superfamily/Winged helix DNA-binding domain"/>
    <property type="match status" value="1"/>
</dbReference>
<dbReference type="PANTHER" id="PTHR42756">
    <property type="entry name" value="TRANSCRIPTIONAL REGULATOR, MARR"/>
    <property type="match status" value="1"/>
</dbReference>
<dbReference type="GO" id="GO:0003700">
    <property type="term" value="F:DNA-binding transcription factor activity"/>
    <property type="evidence" value="ECO:0007669"/>
    <property type="project" value="InterPro"/>
</dbReference>
<dbReference type="InterPro" id="IPR000835">
    <property type="entry name" value="HTH_MarR-typ"/>
</dbReference>
<name>A0A1H9MQA9_9BURK</name>
<dbReference type="InterPro" id="IPR023187">
    <property type="entry name" value="Tscrpt_reg_MarR-type_CS"/>
</dbReference>
<dbReference type="Proteomes" id="UP000199766">
    <property type="component" value="Unassembled WGS sequence"/>
</dbReference>
<dbReference type="SUPFAM" id="SSF46785">
    <property type="entry name" value="Winged helix' DNA-binding domain"/>
    <property type="match status" value="1"/>
</dbReference>
<dbReference type="PRINTS" id="PR00598">
    <property type="entry name" value="HTHMARR"/>
</dbReference>
<keyword evidence="6" id="KW-1185">Reference proteome</keyword>
<dbReference type="InterPro" id="IPR036388">
    <property type="entry name" value="WH-like_DNA-bd_sf"/>
</dbReference>
<dbReference type="SMART" id="SM00347">
    <property type="entry name" value="HTH_MARR"/>
    <property type="match status" value="1"/>
</dbReference>
<organism evidence="5 6">
    <name type="scientific">Giesbergeria anulus</name>
    <dbReference type="NCBI Taxonomy" id="180197"/>
    <lineage>
        <taxon>Bacteria</taxon>
        <taxon>Pseudomonadati</taxon>
        <taxon>Pseudomonadota</taxon>
        <taxon>Betaproteobacteria</taxon>
        <taxon>Burkholderiales</taxon>
        <taxon>Comamonadaceae</taxon>
        <taxon>Giesbergeria</taxon>
    </lineage>
</organism>
<evidence type="ECO:0000313" key="6">
    <source>
        <dbReference type="Proteomes" id="UP000199766"/>
    </source>
</evidence>
<gene>
    <name evidence="5" type="ORF">SAMN02982919_02019</name>
</gene>
<dbReference type="STRING" id="180197.SAMN02982919_02019"/>
<evidence type="ECO:0000313" key="5">
    <source>
        <dbReference type="EMBL" id="SER25818.1"/>
    </source>
</evidence>
<keyword evidence="1" id="KW-0805">Transcription regulation</keyword>